<reference evidence="10 11" key="1">
    <citation type="journal article" date="2018" name="Cell">
        <title>The Chara Genome: Secondary Complexity and Implications for Plant Terrestrialization.</title>
        <authorList>
            <person name="Nishiyama T."/>
            <person name="Sakayama H."/>
            <person name="Vries J.D."/>
            <person name="Buschmann H."/>
            <person name="Saint-Marcoux D."/>
            <person name="Ullrich K.K."/>
            <person name="Haas F.B."/>
            <person name="Vanderstraeten L."/>
            <person name="Becker D."/>
            <person name="Lang D."/>
            <person name="Vosolsobe S."/>
            <person name="Rombauts S."/>
            <person name="Wilhelmsson P.K.I."/>
            <person name="Janitza P."/>
            <person name="Kern R."/>
            <person name="Heyl A."/>
            <person name="Rumpler F."/>
            <person name="Villalobos L.I.A.C."/>
            <person name="Clay J.M."/>
            <person name="Skokan R."/>
            <person name="Toyoda A."/>
            <person name="Suzuki Y."/>
            <person name="Kagoshima H."/>
            <person name="Schijlen E."/>
            <person name="Tajeshwar N."/>
            <person name="Catarino B."/>
            <person name="Hetherington A.J."/>
            <person name="Saltykova A."/>
            <person name="Bonnot C."/>
            <person name="Breuninger H."/>
            <person name="Symeonidi A."/>
            <person name="Radhakrishnan G.V."/>
            <person name="Van Nieuwerburgh F."/>
            <person name="Deforce D."/>
            <person name="Chang C."/>
            <person name="Karol K.G."/>
            <person name="Hedrich R."/>
            <person name="Ulvskov P."/>
            <person name="Glockner G."/>
            <person name="Delwiche C.F."/>
            <person name="Petrasek J."/>
            <person name="Van de Peer Y."/>
            <person name="Friml J."/>
            <person name="Beilby M."/>
            <person name="Dolan L."/>
            <person name="Kohara Y."/>
            <person name="Sugano S."/>
            <person name="Fujiyama A."/>
            <person name="Delaux P.-M."/>
            <person name="Quint M."/>
            <person name="TheiBen G."/>
            <person name="Hagemann M."/>
            <person name="Harholt J."/>
            <person name="Dunand C."/>
            <person name="Zachgo S."/>
            <person name="Langdale J."/>
            <person name="Maumus F."/>
            <person name="Straeten D.V.D."/>
            <person name="Gould S.B."/>
            <person name="Rensing S.A."/>
        </authorList>
    </citation>
    <scope>NUCLEOTIDE SEQUENCE [LARGE SCALE GENOMIC DNA]</scope>
    <source>
        <strain evidence="10 11">S276</strain>
    </source>
</reference>
<dbReference type="SMART" id="SM00438">
    <property type="entry name" value="ZnF_NFX"/>
    <property type="match status" value="10"/>
</dbReference>
<dbReference type="InterPro" id="IPR034078">
    <property type="entry name" value="NFX1_fam"/>
</dbReference>
<keyword evidence="6" id="KW-0175">Coiled coil</keyword>
<feature type="compositionally biased region" description="Low complexity" evidence="7">
    <location>
        <begin position="287"/>
        <end position="303"/>
    </location>
</feature>
<evidence type="ECO:0000256" key="3">
    <source>
        <dbReference type="ARBA" id="ARBA00022737"/>
    </source>
</evidence>
<dbReference type="OrthoDB" id="536399at2759"/>
<dbReference type="Pfam" id="PF01422">
    <property type="entry name" value="zf-NF-X1"/>
    <property type="match status" value="10"/>
</dbReference>
<evidence type="ECO:0000256" key="6">
    <source>
        <dbReference type="SAM" id="Coils"/>
    </source>
</evidence>
<dbReference type="GO" id="GO:0045892">
    <property type="term" value="P:negative regulation of DNA-templated transcription"/>
    <property type="evidence" value="ECO:0007669"/>
    <property type="project" value="EnsemblPlants"/>
</dbReference>
<feature type="compositionally biased region" description="Gly residues" evidence="7">
    <location>
        <begin position="155"/>
        <end position="172"/>
    </location>
</feature>
<dbReference type="GO" id="GO:0000987">
    <property type="term" value="F:cis-regulatory region sequence-specific DNA binding"/>
    <property type="evidence" value="ECO:0007669"/>
    <property type="project" value="EnsemblPlants"/>
</dbReference>
<comment type="similarity">
    <text evidence="1">Belongs to the NFX1 family.</text>
</comment>
<dbReference type="InterPro" id="IPR000967">
    <property type="entry name" value="Znf_NFX1"/>
</dbReference>
<feature type="domain" description="NF-X1-type" evidence="9">
    <location>
        <begin position="755"/>
        <end position="774"/>
    </location>
</feature>
<dbReference type="GO" id="GO:0010310">
    <property type="term" value="P:regulation of hydrogen peroxide metabolic process"/>
    <property type="evidence" value="ECO:0007669"/>
    <property type="project" value="EnsemblPlants"/>
</dbReference>
<dbReference type="PANTHER" id="PTHR12360">
    <property type="entry name" value="NUCLEAR TRANSCRIPTION FACTOR, X-BOX BINDING 1 NFX1"/>
    <property type="match status" value="1"/>
</dbReference>
<feature type="domain" description="NF-X1-type" evidence="9">
    <location>
        <begin position="1024"/>
        <end position="1042"/>
    </location>
</feature>
<feature type="domain" description="NF-X1-type" evidence="9">
    <location>
        <begin position="702"/>
        <end position="722"/>
    </location>
</feature>
<keyword evidence="8" id="KW-0472">Membrane</keyword>
<keyword evidence="5" id="KW-0862">Zinc</keyword>
<feature type="compositionally biased region" description="Gly residues" evidence="7">
    <location>
        <begin position="319"/>
        <end position="331"/>
    </location>
</feature>
<dbReference type="Gramene" id="GBG68527">
    <property type="protein sequence ID" value="GBG68527"/>
    <property type="gene ID" value="CBR_g3071"/>
</dbReference>
<feature type="compositionally biased region" description="Low complexity" evidence="7">
    <location>
        <begin position="23"/>
        <end position="33"/>
    </location>
</feature>
<protein>
    <recommendedName>
        <fullName evidence="9">NF-X1-type domain-containing protein</fullName>
    </recommendedName>
</protein>
<dbReference type="GO" id="GO:0008270">
    <property type="term" value="F:zinc ion binding"/>
    <property type="evidence" value="ECO:0007669"/>
    <property type="project" value="UniProtKB-KW"/>
</dbReference>
<dbReference type="PANTHER" id="PTHR12360:SF1">
    <property type="entry name" value="NF-X1-TYPE ZINC FINGER PROTEIN NFXL1"/>
    <property type="match status" value="1"/>
</dbReference>
<feature type="compositionally biased region" description="Polar residues" evidence="7">
    <location>
        <begin position="44"/>
        <end position="60"/>
    </location>
</feature>
<evidence type="ECO:0000313" key="11">
    <source>
        <dbReference type="Proteomes" id="UP000265515"/>
    </source>
</evidence>
<keyword evidence="8" id="KW-1133">Transmembrane helix</keyword>
<feature type="compositionally biased region" description="Low complexity" evidence="7">
    <location>
        <begin position="110"/>
        <end position="144"/>
    </location>
</feature>
<keyword evidence="11" id="KW-1185">Reference proteome</keyword>
<dbReference type="GO" id="GO:0009651">
    <property type="term" value="P:response to salt stress"/>
    <property type="evidence" value="ECO:0007669"/>
    <property type="project" value="EnsemblPlants"/>
</dbReference>
<evidence type="ECO:0000256" key="4">
    <source>
        <dbReference type="ARBA" id="ARBA00022771"/>
    </source>
</evidence>
<dbReference type="CDD" id="cd06008">
    <property type="entry name" value="NF-X1-zinc-finger"/>
    <property type="match status" value="6"/>
</dbReference>
<sequence>MARGDNQRRQGSPSPSPSPAPVPSSAASHSSSSGGYGGRRRDVTNGQLGRSNSGSRSAWATSPAERSGDRSSNSSSWRRPPPPPPDVQSQASATGGQDPPAAVVGGGGWSSRQSQSSCHPSGGSNGRAWARRAAADVQAEASSSPAGLPAQQAPVGGGGGGGGVGGGVGGGHQRQSRPPNHRRSQSSSWASRSRSAERNSDPNTPHQTLRNPSSNPRSSSIRRSFSGYPSLGGSQEAQEDGEQHGRDDSRERTGQQQRRQNPSPAPVLPSWNPPVSRSAGKSGDVIDSASLSSSGRDSSSSAESGDDGRIGDEEANATNGGGEGGGGGGGGRGKKKRGRKLVDTAGIEHAIFQGYRQRQLTPTLSRRWADVDDEEDEEEEEEEGEEVIQEFASGSLEKIRDYLIASQSGATSCLICLGKIRVSDSVWDCKKGCYCIFHLQCIQTWARQSSAASAARAVANASAGLVAESEAPSAPATTVSWHCPKCRSEFSQSEIPREYRCFCGKERDPPVSGWIAPHSCGERCELPLRSTCSSSSLAVECGHQCSLLCHPGPCPPCPQLLLFRCYCGARAELKRCGHRQWSCRGRCSKPLECGIHLCQSECHPGECPPCSQAGEYTCRCGGVSESRTCAERDFQCEKLCGKRLPCGRHTCDAVCHPPGKCPGCPLSSGKRVCPCGKVEFKDLTCDVPTPTCGATCEKLLPCGRHRCPERCHVGPCIDLCRAVVSKQCRCGGQWRDVPCHQEFHCDRKCMRARNCVRHPCKRRCCDGNCPPCADVCGRKLMCGNHKCQAPCHRGPCAPCMVTVRVACACGATAFNVPCGAEKDQKPPRCRKMCAIQPLCRHQDKLKPHRCHYGPCPPCGLRCEEKLPCSHLCQQICHGPRPPPNPDYTWRPKSKKQLARELEMSKRVLKEGDPCPPCSELVIVTCLGQHQARLMPCVTAASHQCQELCGNPLPCGHHTCQKLCHVVTVMRGPRPLPASVVAGAVTGGQRCTLPEGDVDVSSKQVQDSCESCIRPCEQERQGPPCPHPCGRLCHPEPCAPCAVPLKKLCHCGMRIMILACHLFKTATEVQLRSLLCCGDFCHKRLPFCSHLCPELCHPGPCPKATECHKKVTVRCACRRLKKEMVCSDAQAAVKGDQKTLAGQGGLGKEAGTGDGNLIIVASGITLLDCDEECKRLLKEKEEMEAEAELRRRKARALEEDSLANLVGAGAGQRRRKGRGRGGQTSGSSSARLWQTVLSLGLVRKATRVILILLILLLIYSLFLCLSWLSDLMNERDKVTPRKRPPGYHFFS</sequence>
<proteinExistence type="inferred from homology"/>
<organism evidence="10 11">
    <name type="scientific">Chara braunii</name>
    <name type="common">Braun's stonewort</name>
    <dbReference type="NCBI Taxonomy" id="69332"/>
    <lineage>
        <taxon>Eukaryota</taxon>
        <taxon>Viridiplantae</taxon>
        <taxon>Streptophyta</taxon>
        <taxon>Charophyceae</taxon>
        <taxon>Charales</taxon>
        <taxon>Characeae</taxon>
        <taxon>Chara</taxon>
    </lineage>
</organism>
<feature type="coiled-coil region" evidence="6">
    <location>
        <begin position="1165"/>
        <end position="1199"/>
    </location>
</feature>
<name>A0A388KEU5_CHABU</name>
<dbReference type="GO" id="GO:0007623">
    <property type="term" value="P:circadian rhythm"/>
    <property type="evidence" value="ECO:0007669"/>
    <property type="project" value="EnsemblPlants"/>
</dbReference>
<feature type="transmembrane region" description="Helical" evidence="8">
    <location>
        <begin position="1247"/>
        <end position="1267"/>
    </location>
</feature>
<dbReference type="GO" id="GO:2000037">
    <property type="term" value="P:regulation of stomatal complex patterning"/>
    <property type="evidence" value="ECO:0007669"/>
    <property type="project" value="EnsemblPlants"/>
</dbReference>
<comment type="caution">
    <text evidence="10">The sequence shown here is derived from an EMBL/GenBank/DDBJ whole genome shotgun (WGS) entry which is preliminary data.</text>
</comment>
<feature type="domain" description="NF-X1-type" evidence="9">
    <location>
        <begin position="593"/>
        <end position="612"/>
    </location>
</feature>
<feature type="domain" description="NF-X1-type" evidence="9">
    <location>
        <begin position="954"/>
        <end position="992"/>
    </location>
</feature>
<feature type="compositionally biased region" description="Acidic residues" evidence="7">
    <location>
        <begin position="371"/>
        <end position="385"/>
    </location>
</feature>
<keyword evidence="8" id="KW-0812">Transmembrane</keyword>
<keyword evidence="3" id="KW-0677">Repeat</keyword>
<evidence type="ECO:0000256" key="8">
    <source>
        <dbReference type="SAM" id="Phobius"/>
    </source>
</evidence>
<feature type="region of interest" description="Disordered" evidence="7">
    <location>
        <begin position="1"/>
        <end position="339"/>
    </location>
</feature>
<evidence type="ECO:0000256" key="5">
    <source>
        <dbReference type="ARBA" id="ARBA00022833"/>
    </source>
</evidence>
<feature type="domain" description="NF-X1-type" evidence="9">
    <location>
        <begin position="646"/>
        <end position="666"/>
    </location>
</feature>
<feature type="domain" description="NF-X1-type" evidence="9">
    <location>
        <begin position="541"/>
        <end position="559"/>
    </location>
</feature>
<dbReference type="GO" id="GO:0045893">
    <property type="term" value="P:positive regulation of DNA-templated transcription"/>
    <property type="evidence" value="ECO:0007669"/>
    <property type="project" value="EnsemblPlants"/>
</dbReference>
<feature type="compositionally biased region" description="Polar residues" evidence="7">
    <location>
        <begin position="201"/>
        <end position="211"/>
    </location>
</feature>
<feature type="compositionally biased region" description="Basic and acidic residues" evidence="7">
    <location>
        <begin position="241"/>
        <end position="253"/>
    </location>
</feature>
<dbReference type="GO" id="GO:0005634">
    <property type="term" value="C:nucleus"/>
    <property type="evidence" value="ECO:0007669"/>
    <property type="project" value="EnsemblPlants"/>
</dbReference>
<feature type="domain" description="NF-X1-type" evidence="9">
    <location>
        <begin position="1087"/>
        <end position="1108"/>
    </location>
</feature>
<evidence type="ECO:0000259" key="9">
    <source>
        <dbReference type="SMART" id="SM00438"/>
    </source>
</evidence>
<evidence type="ECO:0000256" key="1">
    <source>
        <dbReference type="ARBA" id="ARBA00007269"/>
    </source>
</evidence>
<keyword evidence="2" id="KW-0479">Metal-binding</keyword>
<dbReference type="Proteomes" id="UP000265515">
    <property type="component" value="Unassembled WGS sequence"/>
</dbReference>
<evidence type="ECO:0000256" key="7">
    <source>
        <dbReference type="SAM" id="MobiDB-lite"/>
    </source>
</evidence>
<gene>
    <name evidence="10" type="ORF">CBR_g3071</name>
</gene>
<feature type="domain" description="NF-X1-type" evidence="9">
    <location>
        <begin position="782"/>
        <end position="801"/>
    </location>
</feature>
<dbReference type="EMBL" id="BFEA01000101">
    <property type="protein sequence ID" value="GBG68527.1"/>
    <property type="molecule type" value="Genomic_DNA"/>
</dbReference>
<keyword evidence="4" id="KW-0863">Zinc-finger</keyword>
<evidence type="ECO:0000313" key="10">
    <source>
        <dbReference type="EMBL" id="GBG68527.1"/>
    </source>
</evidence>
<dbReference type="GO" id="GO:0000977">
    <property type="term" value="F:RNA polymerase II transcription regulatory region sequence-specific DNA binding"/>
    <property type="evidence" value="ECO:0007669"/>
    <property type="project" value="TreeGrafter"/>
</dbReference>
<feature type="region of interest" description="Disordered" evidence="7">
    <location>
        <begin position="1207"/>
        <end position="1226"/>
    </location>
</feature>
<dbReference type="GO" id="GO:0000981">
    <property type="term" value="F:DNA-binding transcription factor activity, RNA polymerase II-specific"/>
    <property type="evidence" value="ECO:0007669"/>
    <property type="project" value="TreeGrafter"/>
</dbReference>
<dbReference type="STRING" id="69332.A0A388KEU5"/>
<feature type="compositionally biased region" description="Low complexity" evidence="7">
    <location>
        <begin position="212"/>
        <end position="229"/>
    </location>
</feature>
<accession>A0A388KEU5</accession>
<evidence type="ECO:0000256" key="2">
    <source>
        <dbReference type="ARBA" id="ARBA00022723"/>
    </source>
</evidence>
<feature type="region of interest" description="Disordered" evidence="7">
    <location>
        <begin position="366"/>
        <end position="385"/>
    </location>
</feature>
<feature type="domain" description="NF-X1-type" evidence="9">
    <location>
        <begin position="839"/>
        <end position="864"/>
    </location>
</feature>